<comment type="subcellular location">
    <subcellularLocation>
        <location evidence="1">Membrane</location>
        <topology evidence="1">Multi-pass membrane protein</topology>
    </subcellularLocation>
</comment>
<dbReference type="SUPFAM" id="SSF103473">
    <property type="entry name" value="MFS general substrate transporter"/>
    <property type="match status" value="1"/>
</dbReference>
<evidence type="ECO:0000256" key="3">
    <source>
        <dbReference type="ARBA" id="ARBA00022692"/>
    </source>
</evidence>
<sequence length="636" mass="72598">MAAPPIDQKQLPVSQNADSGSSQLSKQERPSHGSYEDHPFNDRVTAQYWQEVYEKAEYEGRHRFDPDYTWTAEEERKLVRKLDFRITLWAWMMFVSLDLNRKNINRAISDNMLKDLGMNTNDFNYGQTIFLAMFLFAELPSGLISKKLGADRWIPTIICAWSIVSASQCAITSKSQYFAIRALLGLLMGGFIPDIVLWLTYFFKSNELPTRLAWFWTALSFCNIVGSLLAAGILQMRGLHGWGGWQYLFLIEGILTFVIGVFSFVLMPAGATQTASWFRGKEGWFSQHEEYIMVNRILRDDPSKGDMNNRTGVSLRLLWKTITDWEQWPLYLIGLVAYIPPAPPSTYLSYILRQLGFSTFQANMLLIPSQFLFAVQLLVVTWISKKLKERAIVSSLSNFWIFPWLVALVTLPASANPWVRYALLSGLLSYPYCHAILVGWNAANSNAVRTRAVSAAFYNMFVQAGNIIASNIYRNDDQPLYRRGNKILLGICSFNIIFFFLVKAFYLWRNKVRDRQWNAMTKEEQDDYIVSTKDEGMKRLDFSHEEAAFEKSVQDMGLGPDKIETKDKGSLHTLEPRLPKDSAARASSNANDSLLVKQLLAVMEKCFNQVTSKLHTFNAVLETSCGNDRHLDLPSA</sequence>
<dbReference type="OrthoDB" id="1935484at2759"/>
<evidence type="ECO:0000313" key="8">
    <source>
        <dbReference type="EMBL" id="KAF3037219.1"/>
    </source>
</evidence>
<reference evidence="8" key="1">
    <citation type="submission" date="2019-04" db="EMBL/GenBank/DDBJ databases">
        <title>Sequencing of skin fungus with MAO and IRED activity.</title>
        <authorList>
            <person name="Marsaioli A.J."/>
            <person name="Bonatto J.M.C."/>
            <person name="Reis Junior O."/>
        </authorList>
    </citation>
    <scope>NUCLEOTIDE SEQUENCE</scope>
    <source>
        <strain evidence="8">28M1</strain>
    </source>
</reference>
<dbReference type="PANTHER" id="PTHR43791:SF14">
    <property type="entry name" value="MFS GENERAL SUBSTRATE TRANSPORTER"/>
    <property type="match status" value="1"/>
</dbReference>
<keyword evidence="4 7" id="KW-1133">Transmembrane helix</keyword>
<gene>
    <name evidence="8" type="ORF">E8E12_004771</name>
</gene>
<dbReference type="GO" id="GO:0022857">
    <property type="term" value="F:transmembrane transporter activity"/>
    <property type="evidence" value="ECO:0007669"/>
    <property type="project" value="InterPro"/>
</dbReference>
<dbReference type="GO" id="GO:0016020">
    <property type="term" value="C:membrane"/>
    <property type="evidence" value="ECO:0007669"/>
    <property type="project" value="UniProtKB-SubCell"/>
</dbReference>
<feature type="region of interest" description="Disordered" evidence="6">
    <location>
        <begin position="565"/>
        <end position="586"/>
    </location>
</feature>
<feature type="compositionally biased region" description="Basic and acidic residues" evidence="6">
    <location>
        <begin position="565"/>
        <end position="583"/>
    </location>
</feature>
<evidence type="ECO:0000256" key="2">
    <source>
        <dbReference type="ARBA" id="ARBA00022448"/>
    </source>
</evidence>
<dbReference type="FunFam" id="1.20.1250.20:FF:000106">
    <property type="entry name" value="MFS transporter, putative"/>
    <property type="match status" value="1"/>
</dbReference>
<keyword evidence="5 7" id="KW-0472">Membrane</keyword>
<evidence type="ECO:0008006" key="10">
    <source>
        <dbReference type="Google" id="ProtNLM"/>
    </source>
</evidence>
<dbReference type="EMBL" id="SWKV01000044">
    <property type="protein sequence ID" value="KAF3037219.1"/>
    <property type="molecule type" value="Genomic_DNA"/>
</dbReference>
<feature type="compositionally biased region" description="Basic and acidic residues" evidence="6">
    <location>
        <begin position="26"/>
        <end position="39"/>
    </location>
</feature>
<feature type="transmembrane region" description="Helical" evidence="7">
    <location>
        <begin position="487"/>
        <end position="508"/>
    </location>
</feature>
<evidence type="ECO:0000256" key="1">
    <source>
        <dbReference type="ARBA" id="ARBA00004141"/>
    </source>
</evidence>
<evidence type="ECO:0000256" key="4">
    <source>
        <dbReference type="ARBA" id="ARBA00022989"/>
    </source>
</evidence>
<keyword evidence="3 7" id="KW-0812">Transmembrane</keyword>
<accession>A0A9P4WNJ5</accession>
<evidence type="ECO:0000256" key="5">
    <source>
        <dbReference type="ARBA" id="ARBA00023136"/>
    </source>
</evidence>
<evidence type="ECO:0000256" key="7">
    <source>
        <dbReference type="SAM" id="Phobius"/>
    </source>
</evidence>
<feature type="compositionally biased region" description="Polar residues" evidence="6">
    <location>
        <begin position="11"/>
        <end position="25"/>
    </location>
</feature>
<evidence type="ECO:0000256" key="6">
    <source>
        <dbReference type="SAM" id="MobiDB-lite"/>
    </source>
</evidence>
<feature type="transmembrane region" description="Helical" evidence="7">
    <location>
        <begin position="124"/>
        <end position="141"/>
    </location>
</feature>
<feature type="transmembrane region" description="Helical" evidence="7">
    <location>
        <begin position="213"/>
        <end position="235"/>
    </location>
</feature>
<dbReference type="InterPro" id="IPR011701">
    <property type="entry name" value="MFS"/>
</dbReference>
<proteinExistence type="predicted"/>
<keyword evidence="2" id="KW-0813">Transport</keyword>
<evidence type="ECO:0000313" key="9">
    <source>
        <dbReference type="Proteomes" id="UP000758155"/>
    </source>
</evidence>
<dbReference type="Gene3D" id="1.20.1250.20">
    <property type="entry name" value="MFS general substrate transporter like domains"/>
    <property type="match status" value="1"/>
</dbReference>
<feature type="transmembrane region" description="Helical" evidence="7">
    <location>
        <begin position="330"/>
        <end position="352"/>
    </location>
</feature>
<dbReference type="AlphaFoldDB" id="A0A9P4WNJ5"/>
<feature type="transmembrane region" description="Helical" evidence="7">
    <location>
        <begin position="455"/>
        <end position="475"/>
    </location>
</feature>
<organism evidence="8 9">
    <name type="scientific">Didymella heteroderae</name>
    <dbReference type="NCBI Taxonomy" id="1769908"/>
    <lineage>
        <taxon>Eukaryota</taxon>
        <taxon>Fungi</taxon>
        <taxon>Dikarya</taxon>
        <taxon>Ascomycota</taxon>
        <taxon>Pezizomycotina</taxon>
        <taxon>Dothideomycetes</taxon>
        <taxon>Pleosporomycetidae</taxon>
        <taxon>Pleosporales</taxon>
        <taxon>Pleosporineae</taxon>
        <taxon>Didymellaceae</taxon>
        <taxon>Didymella</taxon>
    </lineage>
</organism>
<dbReference type="FunFam" id="1.20.1250.20:FF:000247">
    <property type="entry name" value="MFS general substrate transporter"/>
    <property type="match status" value="1"/>
</dbReference>
<dbReference type="InterPro" id="IPR036259">
    <property type="entry name" value="MFS_trans_sf"/>
</dbReference>
<feature type="transmembrane region" description="Helical" evidence="7">
    <location>
        <begin position="396"/>
        <end position="415"/>
    </location>
</feature>
<feature type="transmembrane region" description="Helical" evidence="7">
    <location>
        <begin position="421"/>
        <end position="443"/>
    </location>
</feature>
<keyword evidence="9" id="KW-1185">Reference proteome</keyword>
<dbReference type="Pfam" id="PF07690">
    <property type="entry name" value="MFS_1"/>
    <property type="match status" value="1"/>
</dbReference>
<protein>
    <recommendedName>
        <fullName evidence="10">Transmembrane transport</fullName>
    </recommendedName>
</protein>
<feature type="region of interest" description="Disordered" evidence="6">
    <location>
        <begin position="1"/>
        <end position="39"/>
    </location>
</feature>
<comment type="caution">
    <text evidence="8">The sequence shown here is derived from an EMBL/GenBank/DDBJ whole genome shotgun (WGS) entry which is preliminary data.</text>
</comment>
<name>A0A9P4WNJ5_9PLEO</name>
<dbReference type="PANTHER" id="PTHR43791">
    <property type="entry name" value="PERMEASE-RELATED"/>
    <property type="match status" value="1"/>
</dbReference>
<feature type="transmembrane region" description="Helical" evidence="7">
    <location>
        <begin position="364"/>
        <end position="384"/>
    </location>
</feature>
<feature type="transmembrane region" description="Helical" evidence="7">
    <location>
        <begin position="179"/>
        <end position="201"/>
    </location>
</feature>
<feature type="transmembrane region" description="Helical" evidence="7">
    <location>
        <begin position="247"/>
        <end position="271"/>
    </location>
</feature>
<dbReference type="Proteomes" id="UP000758155">
    <property type="component" value="Unassembled WGS sequence"/>
</dbReference>